<evidence type="ECO:0000256" key="1">
    <source>
        <dbReference type="SAM" id="MobiDB-lite"/>
    </source>
</evidence>
<reference evidence="3" key="1">
    <citation type="submission" date="2017-12" db="EMBL/GenBank/DDBJ databases">
        <title>FDA dAtabase for Regulatory Grade micrObial Sequences (FDA-ARGOS): Supporting development and validation of Infectious Disease Dx tests.</title>
        <authorList>
            <person name="Campos J."/>
            <person name="Goldberg B."/>
            <person name="Tallon L."/>
            <person name="Sadzewicz L."/>
            <person name="Sengamalay N."/>
            <person name="Ott S."/>
            <person name="Godinez A."/>
            <person name="Nagaraj S."/>
            <person name="Vyas G."/>
            <person name="Aluvathingal J."/>
            <person name="Nadendla S."/>
            <person name="Geyer C."/>
            <person name="Nandy P."/>
            <person name="Hobson J."/>
            <person name="Sichtig H."/>
        </authorList>
    </citation>
    <scope>NUCLEOTIDE SEQUENCE</scope>
    <source>
        <strain evidence="3">FDAARGOS_252</strain>
    </source>
</reference>
<proteinExistence type="predicted"/>
<feature type="region of interest" description="Disordered" evidence="1">
    <location>
        <begin position="223"/>
        <end position="279"/>
    </location>
</feature>
<dbReference type="AlphaFoldDB" id="A0A1V0GP52"/>
<keyword evidence="2" id="KW-0812">Transmembrane</keyword>
<dbReference type="EMBL" id="CP020442">
    <property type="protein sequence ID" value="ARC35637.1"/>
    <property type="molecule type" value="Genomic_DNA"/>
</dbReference>
<feature type="compositionally biased region" description="Basic and acidic residues" evidence="1">
    <location>
        <begin position="270"/>
        <end position="279"/>
    </location>
</feature>
<feature type="compositionally biased region" description="Basic and acidic residues" evidence="1">
    <location>
        <begin position="150"/>
        <end position="165"/>
    </location>
</feature>
<feature type="compositionally biased region" description="Basic and acidic residues" evidence="1">
    <location>
        <begin position="117"/>
        <end position="127"/>
    </location>
</feature>
<evidence type="ECO:0000313" key="3">
    <source>
        <dbReference type="EMBL" id="ARC35637.1"/>
    </source>
</evidence>
<accession>A0A1V0GP52</accession>
<dbReference type="STRING" id="147645.A6J80_03900"/>
<keyword evidence="4" id="KW-1185">Reference proteome</keyword>
<dbReference type="KEGG" id="pye:A6J80_03900"/>
<organism evidence="3 4">
    <name type="scientific">Paracoccus yeei</name>
    <dbReference type="NCBI Taxonomy" id="147645"/>
    <lineage>
        <taxon>Bacteria</taxon>
        <taxon>Pseudomonadati</taxon>
        <taxon>Pseudomonadota</taxon>
        <taxon>Alphaproteobacteria</taxon>
        <taxon>Rhodobacterales</taxon>
        <taxon>Paracoccaceae</taxon>
        <taxon>Paracoccus</taxon>
    </lineage>
</organism>
<name>A0A1V0GP52_9RHOB</name>
<protein>
    <submittedName>
        <fullName evidence="3">Uncharacterized protein</fullName>
    </submittedName>
</protein>
<sequence>MRQPPNDETDPFNPGITRTDADITSETRFGPRPVPKGHRRPAGPQDYRRIPPSGDVSPDGKRAYPRPSRMAKWAVWGGTGIAAAALTAGAVLAVRQVAGLFSEDDHGPRRHRRRHGPDHDHDHDYARPRMQPPTEAEKQGTKRRFAGTDPSERQFVRPDHDDQRRSAGPRRSLVSEIEDNAQRLTGTLDTVMQSVSAALTGFQSVAQQARGVMHEFGEAAGMARDIFQGGSSGGGSQDTGQRYARRHPRHGYPMPDLRDDPLSEDSQQPGDHDPRSHRL</sequence>
<keyword evidence="2" id="KW-0472">Membrane</keyword>
<keyword evidence="2" id="KW-1133">Transmembrane helix</keyword>
<dbReference type="eggNOG" id="ENOG503013Z">
    <property type="taxonomic scope" value="Bacteria"/>
</dbReference>
<dbReference type="Proteomes" id="UP000191257">
    <property type="component" value="Chromosome"/>
</dbReference>
<gene>
    <name evidence="3" type="ORF">A6J80_03900</name>
</gene>
<evidence type="ECO:0000313" key="4">
    <source>
        <dbReference type="Proteomes" id="UP000191257"/>
    </source>
</evidence>
<feature type="region of interest" description="Disordered" evidence="1">
    <location>
        <begin position="100"/>
        <end position="179"/>
    </location>
</feature>
<feature type="region of interest" description="Disordered" evidence="1">
    <location>
        <begin position="1"/>
        <end position="67"/>
    </location>
</feature>
<dbReference type="RefSeq" id="WP_080620571.1">
    <property type="nucleotide sequence ID" value="NZ_CAWMZI010000001.1"/>
</dbReference>
<evidence type="ECO:0000256" key="2">
    <source>
        <dbReference type="SAM" id="Phobius"/>
    </source>
</evidence>
<feature type="transmembrane region" description="Helical" evidence="2">
    <location>
        <begin position="73"/>
        <end position="94"/>
    </location>
</feature>